<keyword evidence="6" id="KW-1185">Reference proteome</keyword>
<dbReference type="InterPro" id="IPR008854">
    <property type="entry name" value="TPMT"/>
</dbReference>
<keyword evidence="4" id="KW-0949">S-adenosyl-L-methionine</keyword>
<keyword evidence="3" id="KW-0808">Transferase</keyword>
<proteinExistence type="predicted"/>
<dbReference type="GO" id="GO:0008757">
    <property type="term" value="F:S-adenosylmethionine-dependent methyltransferase activity"/>
    <property type="evidence" value="ECO:0007669"/>
    <property type="project" value="InterPro"/>
</dbReference>
<dbReference type="AlphaFoldDB" id="A0A8H5HM19"/>
<evidence type="ECO:0000256" key="1">
    <source>
        <dbReference type="ARBA" id="ARBA00022553"/>
    </source>
</evidence>
<evidence type="ECO:0000313" key="6">
    <source>
        <dbReference type="Proteomes" id="UP000518752"/>
    </source>
</evidence>
<keyword evidence="1" id="KW-0597">Phosphoprotein</keyword>
<protein>
    <recommendedName>
        <fullName evidence="7">S-adenosyl-L-methionine-dependent methyltransferase</fullName>
    </recommendedName>
</protein>
<dbReference type="SUPFAM" id="SSF53335">
    <property type="entry name" value="S-adenosyl-L-methionine-dependent methyltransferases"/>
    <property type="match status" value="1"/>
</dbReference>
<dbReference type="PANTHER" id="PTHR32183">
    <property type="match status" value="1"/>
</dbReference>
<dbReference type="PANTHER" id="PTHR32183:SF6">
    <property type="entry name" value="CYSTEINE SULFINATE DESULFINASE_CYSTEINE DESULFURASE AND RELATED ENZYMES"/>
    <property type="match status" value="1"/>
</dbReference>
<sequence length="441" mass="49188">MPDSGVNGSRVPSVLENEIQSPPTLDRVAQANQAAFRMIVALNPGETVADITSTLVREGAEGLLRKAGLVLRRTALQNAADHAMLVRDHKSAIESLKNAIARQKEVTASMEATLAVLEAIHGIILKKWFHFFAVGSARSTSWSSIEHSVSLFVTESIELETNKRWIDEWDMDAARRDPFEPQWPITGHLFSVSFLRFFPSPSNMPDVHPFEDRVVTLRDIITEDPQSWDVAWKTKVTPWDSGEIQPPLRDVIQSGEVTFPKGGRALVPGCGRVECSIAAKGLRCNLSRLCSGHEAVGLDASTTAFDAANELRSTSGVDPELLSKIHFENTDFFSYKVPEDKKFDLIYDFTFFVAIPPSKRSLWGSQMNALIKPEGYLITLMFPQVAEPYSTGPPFWTNLASYEEVLGDGWEIVLNKVPDDAILNEHHRGGKDRMVVRRRKM</sequence>
<keyword evidence="2" id="KW-0489">Methyltransferase</keyword>
<dbReference type="Gene3D" id="3.40.50.150">
    <property type="entry name" value="Vaccinia Virus protein VP39"/>
    <property type="match status" value="1"/>
</dbReference>
<evidence type="ECO:0000256" key="3">
    <source>
        <dbReference type="ARBA" id="ARBA00022679"/>
    </source>
</evidence>
<comment type="caution">
    <text evidence="5">The sequence shown here is derived from an EMBL/GenBank/DDBJ whole genome shotgun (WGS) entry which is preliminary data.</text>
</comment>
<evidence type="ECO:0000256" key="4">
    <source>
        <dbReference type="ARBA" id="ARBA00022691"/>
    </source>
</evidence>
<dbReference type="Pfam" id="PF05724">
    <property type="entry name" value="TPMT"/>
    <property type="match status" value="1"/>
</dbReference>
<reference evidence="5 6" key="1">
    <citation type="journal article" date="2020" name="ISME J.">
        <title>Uncovering the hidden diversity of litter-decomposition mechanisms in mushroom-forming fungi.</title>
        <authorList>
            <person name="Floudas D."/>
            <person name="Bentzer J."/>
            <person name="Ahren D."/>
            <person name="Johansson T."/>
            <person name="Persson P."/>
            <person name="Tunlid A."/>
        </authorList>
    </citation>
    <scope>NUCLEOTIDE SEQUENCE [LARGE SCALE GENOMIC DNA]</scope>
    <source>
        <strain evidence="5 6">CBS 406.79</strain>
    </source>
</reference>
<evidence type="ECO:0000256" key="2">
    <source>
        <dbReference type="ARBA" id="ARBA00022603"/>
    </source>
</evidence>
<dbReference type="EMBL" id="JAACJN010000039">
    <property type="protein sequence ID" value="KAF5385586.1"/>
    <property type="molecule type" value="Genomic_DNA"/>
</dbReference>
<evidence type="ECO:0008006" key="7">
    <source>
        <dbReference type="Google" id="ProtNLM"/>
    </source>
</evidence>
<dbReference type="OrthoDB" id="276151at2759"/>
<organism evidence="5 6">
    <name type="scientific">Collybiopsis confluens</name>
    <dbReference type="NCBI Taxonomy" id="2823264"/>
    <lineage>
        <taxon>Eukaryota</taxon>
        <taxon>Fungi</taxon>
        <taxon>Dikarya</taxon>
        <taxon>Basidiomycota</taxon>
        <taxon>Agaricomycotina</taxon>
        <taxon>Agaricomycetes</taxon>
        <taxon>Agaricomycetidae</taxon>
        <taxon>Agaricales</taxon>
        <taxon>Marasmiineae</taxon>
        <taxon>Omphalotaceae</taxon>
        <taxon>Collybiopsis</taxon>
    </lineage>
</organism>
<dbReference type="InterPro" id="IPR029063">
    <property type="entry name" value="SAM-dependent_MTases_sf"/>
</dbReference>
<dbReference type="PROSITE" id="PS51585">
    <property type="entry name" value="SAM_MT_TPMT"/>
    <property type="match status" value="1"/>
</dbReference>
<accession>A0A8H5HM19</accession>
<dbReference type="GO" id="GO:0032259">
    <property type="term" value="P:methylation"/>
    <property type="evidence" value="ECO:0007669"/>
    <property type="project" value="UniProtKB-KW"/>
</dbReference>
<dbReference type="Proteomes" id="UP000518752">
    <property type="component" value="Unassembled WGS sequence"/>
</dbReference>
<evidence type="ECO:0000313" key="5">
    <source>
        <dbReference type="EMBL" id="KAF5385586.1"/>
    </source>
</evidence>
<gene>
    <name evidence="5" type="ORF">D9757_006776</name>
</gene>
<name>A0A8H5HM19_9AGAR</name>